<feature type="transmembrane region" description="Helical" evidence="1">
    <location>
        <begin position="117"/>
        <end position="134"/>
    </location>
</feature>
<dbReference type="RefSeq" id="WP_013628863.1">
    <property type="nucleotide sequence ID" value="NC_015174.1"/>
</dbReference>
<gene>
    <name evidence="2" type="ordered locus">Plabr_2538</name>
</gene>
<feature type="transmembrane region" description="Helical" evidence="1">
    <location>
        <begin position="141"/>
        <end position="160"/>
    </location>
</feature>
<dbReference type="KEGG" id="pbs:Plabr_2538"/>
<sequence length="244" mass="25937">MAAFREHVTVSGLLGVGYGVTAHIAYGFSPIESTLAGFLTAFGGMLPDLDSQTSRPVKELFGILGAVGPLLVLGEVLQTLHLPPTREAAALTFIALYLGIRFGGSWLIGHVAVHRGMFHSIPATIIAGQIAFLAHCDSSIGTQWLIAIGIMVGFLSHLILDEVYSVEWTGVRLRLKKSAGSAMKFVGDNPTANIVTYGLLVTLGYGVAGNIIANQQSPRSVETEPVELHQTAEFPDDLDGTVIR</sequence>
<accession>F0SPY9</accession>
<dbReference type="Pfam" id="PF04307">
    <property type="entry name" value="YdjM"/>
    <property type="match status" value="1"/>
</dbReference>
<keyword evidence="1" id="KW-1133">Transmembrane helix</keyword>
<keyword evidence="1" id="KW-0812">Transmembrane</keyword>
<dbReference type="Proteomes" id="UP000006860">
    <property type="component" value="Chromosome"/>
</dbReference>
<feature type="transmembrane region" description="Helical" evidence="1">
    <location>
        <begin position="194"/>
        <end position="213"/>
    </location>
</feature>
<proteinExistence type="predicted"/>
<protein>
    <recommendedName>
        <fullName evidence="4">Membrane-bound metal-dependent hydrolase</fullName>
    </recommendedName>
</protein>
<feature type="transmembrane region" description="Helical" evidence="1">
    <location>
        <begin position="89"/>
        <end position="111"/>
    </location>
</feature>
<feature type="transmembrane region" description="Helical" evidence="1">
    <location>
        <begin position="60"/>
        <end position="77"/>
    </location>
</feature>
<keyword evidence="3" id="KW-1185">Reference proteome</keyword>
<dbReference type="InterPro" id="IPR007404">
    <property type="entry name" value="YdjM-like"/>
</dbReference>
<dbReference type="STRING" id="756272.Plabr_2538"/>
<dbReference type="eggNOG" id="COG1988">
    <property type="taxonomic scope" value="Bacteria"/>
</dbReference>
<dbReference type="EMBL" id="CP002546">
    <property type="protein sequence ID" value="ADY60139.1"/>
    <property type="molecule type" value="Genomic_DNA"/>
</dbReference>
<evidence type="ECO:0000313" key="3">
    <source>
        <dbReference type="Proteomes" id="UP000006860"/>
    </source>
</evidence>
<keyword evidence="1" id="KW-0472">Membrane</keyword>
<name>F0SPY9_RUBBR</name>
<reference evidence="3" key="1">
    <citation type="submission" date="2011-02" db="EMBL/GenBank/DDBJ databases">
        <title>The complete genome of Planctomyces brasiliensis DSM 5305.</title>
        <authorList>
            <person name="Lucas S."/>
            <person name="Copeland A."/>
            <person name="Lapidus A."/>
            <person name="Bruce D."/>
            <person name="Goodwin L."/>
            <person name="Pitluck S."/>
            <person name="Kyrpides N."/>
            <person name="Mavromatis K."/>
            <person name="Pagani I."/>
            <person name="Ivanova N."/>
            <person name="Ovchinnikova G."/>
            <person name="Lu M."/>
            <person name="Detter J.C."/>
            <person name="Han C."/>
            <person name="Land M."/>
            <person name="Hauser L."/>
            <person name="Markowitz V."/>
            <person name="Cheng J.-F."/>
            <person name="Hugenholtz P."/>
            <person name="Woyke T."/>
            <person name="Wu D."/>
            <person name="Tindall B."/>
            <person name="Pomrenke H.G."/>
            <person name="Brambilla E."/>
            <person name="Klenk H.-P."/>
            <person name="Eisen J.A."/>
        </authorList>
    </citation>
    <scope>NUCLEOTIDE SEQUENCE [LARGE SCALE GENOMIC DNA]</scope>
    <source>
        <strain evidence="3">ATCC 49424 / DSM 5305 / JCM 21570 / NBRC 103401 / IFAM 1448</strain>
    </source>
</reference>
<dbReference type="HOGENOM" id="CLU_076328_0_0_0"/>
<dbReference type="AlphaFoldDB" id="F0SPY9"/>
<dbReference type="OrthoDB" id="5295350at2"/>
<evidence type="ECO:0000313" key="2">
    <source>
        <dbReference type="EMBL" id="ADY60139.1"/>
    </source>
</evidence>
<organism evidence="2 3">
    <name type="scientific">Rubinisphaera brasiliensis (strain ATCC 49424 / DSM 5305 / JCM 21570 / IAM 15109 / NBRC 103401 / IFAM 1448)</name>
    <name type="common">Planctomyces brasiliensis</name>
    <dbReference type="NCBI Taxonomy" id="756272"/>
    <lineage>
        <taxon>Bacteria</taxon>
        <taxon>Pseudomonadati</taxon>
        <taxon>Planctomycetota</taxon>
        <taxon>Planctomycetia</taxon>
        <taxon>Planctomycetales</taxon>
        <taxon>Planctomycetaceae</taxon>
        <taxon>Rubinisphaera</taxon>
    </lineage>
</organism>
<evidence type="ECO:0008006" key="4">
    <source>
        <dbReference type="Google" id="ProtNLM"/>
    </source>
</evidence>
<evidence type="ECO:0000256" key="1">
    <source>
        <dbReference type="SAM" id="Phobius"/>
    </source>
</evidence>